<evidence type="ECO:0008006" key="5">
    <source>
        <dbReference type="Google" id="ProtNLM"/>
    </source>
</evidence>
<keyword evidence="2" id="KW-0732">Signal</keyword>
<dbReference type="PANTHER" id="PTHR43649">
    <property type="entry name" value="ARABINOSE-BINDING PROTEIN-RELATED"/>
    <property type="match status" value="1"/>
</dbReference>
<organism evidence="3 4">
    <name type="scientific">Ruthenibacterium lactatiformans</name>
    <dbReference type="NCBI Taxonomy" id="1550024"/>
    <lineage>
        <taxon>Bacteria</taxon>
        <taxon>Bacillati</taxon>
        <taxon>Bacillota</taxon>
        <taxon>Clostridia</taxon>
        <taxon>Eubacteriales</taxon>
        <taxon>Oscillospiraceae</taxon>
        <taxon>Ruthenibacterium</taxon>
    </lineage>
</organism>
<dbReference type="RefSeq" id="WP_050004992.1">
    <property type="nucleotide sequence ID" value="NZ_CAUBPW010000001.1"/>
</dbReference>
<feature type="signal peptide" evidence="2">
    <location>
        <begin position="1"/>
        <end position="22"/>
    </location>
</feature>
<dbReference type="AlphaFoldDB" id="A0A0W7TTW5"/>
<dbReference type="Proteomes" id="UP000053433">
    <property type="component" value="Unassembled WGS sequence"/>
</dbReference>
<accession>A0A0W7TTW5</accession>
<evidence type="ECO:0000256" key="1">
    <source>
        <dbReference type="SAM" id="MobiDB-lite"/>
    </source>
</evidence>
<feature type="chain" id="PRO_5006934515" description="Extracellular solute-binding protein" evidence="2">
    <location>
        <begin position="23"/>
        <end position="579"/>
    </location>
</feature>
<feature type="compositionally biased region" description="Low complexity" evidence="1">
    <location>
        <begin position="29"/>
        <end position="42"/>
    </location>
</feature>
<dbReference type="PROSITE" id="PS51257">
    <property type="entry name" value="PROKAR_LIPOPROTEIN"/>
    <property type="match status" value="1"/>
</dbReference>
<evidence type="ECO:0000313" key="4">
    <source>
        <dbReference type="Proteomes" id="UP000053433"/>
    </source>
</evidence>
<name>A0A0W7TTW5_9FIRM</name>
<dbReference type="SUPFAM" id="SSF53850">
    <property type="entry name" value="Periplasmic binding protein-like II"/>
    <property type="match status" value="1"/>
</dbReference>
<evidence type="ECO:0000313" key="3">
    <source>
        <dbReference type="EMBL" id="KUE77281.1"/>
    </source>
</evidence>
<dbReference type="PANTHER" id="PTHR43649:SF12">
    <property type="entry name" value="DIACETYLCHITOBIOSE BINDING PROTEIN DASA"/>
    <property type="match status" value="1"/>
</dbReference>
<dbReference type="GeneID" id="42856328"/>
<protein>
    <recommendedName>
        <fullName evidence="5">Extracellular solute-binding protein</fullName>
    </recommendedName>
</protein>
<proteinExistence type="predicted"/>
<gene>
    <name evidence="3" type="ORF">ASJ35_03095</name>
</gene>
<reference evidence="3 4" key="1">
    <citation type="submission" date="2015-10" db="EMBL/GenBank/DDBJ databases">
        <title>A novel member of the family Ruminococcaceae isolated from human faeces.</title>
        <authorList>
            <person name="Shkoporov A.N."/>
            <person name="Chaplin A.V."/>
            <person name="Motuzova O.V."/>
            <person name="Kafarskaia L.I."/>
            <person name="Efimov B.A."/>
        </authorList>
    </citation>
    <scope>NUCLEOTIDE SEQUENCE [LARGE SCALE GENOMIC DNA]</scope>
    <source>
        <strain evidence="3 4">668</strain>
    </source>
</reference>
<dbReference type="InterPro" id="IPR050490">
    <property type="entry name" value="Bact_solute-bd_prot1"/>
</dbReference>
<comment type="caution">
    <text evidence="3">The sequence shown here is derived from an EMBL/GenBank/DDBJ whole genome shotgun (WGS) entry which is preliminary data.</text>
</comment>
<evidence type="ECO:0000256" key="2">
    <source>
        <dbReference type="SAM" id="SignalP"/>
    </source>
</evidence>
<dbReference type="EMBL" id="LMUA01000003">
    <property type="protein sequence ID" value="KUE77281.1"/>
    <property type="molecule type" value="Genomic_DNA"/>
</dbReference>
<dbReference type="Gene3D" id="3.40.190.10">
    <property type="entry name" value="Periplasmic binding protein-like II"/>
    <property type="match status" value="2"/>
</dbReference>
<sequence>MKKHLHVLALLLVAVMLVSALAGCGGSGSSTPASGSGSTSAGEPADANPNAGRETVNIRFAQFGNSVDDVDGMENDPIKKAIEEAVNVTLEYDTGTDGFDERMQTELFTGGAADLFPTWGESEKISKWAEEDLVVNIAEIVNAEPDRYPTLYKIINSDEYKAYNKLYTGDENAAYAIYSVAAFADPSFAGVPVYNTAILNEVNEGKTPATVEEFIDFTKACGAAGYVGWWPRNDKLTNWQQIDKTLAAPQGTSILPPAGDVWSGFVPSGEIGTDSEHWTLATVSDEAKEVVKQLAEMYAAGGLDSGIGVKGDFDDAYSDFGAGKIASADFGFGYPGQFRDFYKTAWAAANDGAQMSDLTLGTSLTSDGNYGKTYTTGTWIGAHYFIPTTCENPDRVLDLVEYLASTEGQDLLHNTTNYEFRNDQGSDFWQPINKAYGYDDNRCKYVWFSYLLSGTEYEVNFADNDWWTAVSHPIDNSNEWATEEDAALVDYAKGIVSGFVDEAVEYLPAYYNLISLPSEAADIRTKLQDISNQYLTQMIGGQMDVETAWPNYVAEYEAAGAAELETMVNEAIATARAAA</sequence>
<feature type="region of interest" description="Disordered" evidence="1">
    <location>
        <begin position="28"/>
        <end position="51"/>
    </location>
</feature>